<dbReference type="FunFam" id="3.40.50.720:FF:000084">
    <property type="entry name" value="Short-chain dehydrogenase reductase"/>
    <property type="match status" value="1"/>
</dbReference>
<dbReference type="PANTHER" id="PTHR42898:SF79">
    <property type="entry name" value="NAD(P)-BINDING ROSSMANN-FOLD PROTEIN"/>
    <property type="match status" value="1"/>
</dbReference>
<keyword evidence="4" id="KW-1185">Reference proteome</keyword>
<dbReference type="EMBL" id="CP093343">
    <property type="protein sequence ID" value="WOG83599.1"/>
    <property type="molecule type" value="Genomic_DNA"/>
</dbReference>
<dbReference type="Proteomes" id="UP000077755">
    <property type="component" value="Chromosome 1"/>
</dbReference>
<dbReference type="Pfam" id="PF00106">
    <property type="entry name" value="adh_short"/>
    <property type="match status" value="1"/>
</dbReference>
<keyword evidence="1" id="KW-0521">NADP</keyword>
<dbReference type="InterPro" id="IPR045000">
    <property type="entry name" value="TR"/>
</dbReference>
<name>A0AAF0W5R0_DAUCS</name>
<proteinExistence type="predicted"/>
<dbReference type="PANTHER" id="PTHR42898">
    <property type="entry name" value="TROPINONE REDUCTASE"/>
    <property type="match status" value="1"/>
</dbReference>
<protein>
    <submittedName>
        <fullName evidence="3">Uncharacterized protein</fullName>
    </submittedName>
</protein>
<reference evidence="3" key="1">
    <citation type="journal article" date="2016" name="Nat. Genet.">
        <title>A high-quality carrot genome assembly provides new insights into carotenoid accumulation and asterid genome evolution.</title>
        <authorList>
            <person name="Iorizzo M."/>
            <person name="Ellison S."/>
            <person name="Senalik D."/>
            <person name="Zeng P."/>
            <person name="Satapoomin P."/>
            <person name="Huang J."/>
            <person name="Bowman M."/>
            <person name="Iovene M."/>
            <person name="Sanseverino W."/>
            <person name="Cavagnaro P."/>
            <person name="Yildiz M."/>
            <person name="Macko-Podgorni A."/>
            <person name="Moranska E."/>
            <person name="Grzebelus E."/>
            <person name="Grzebelus D."/>
            <person name="Ashrafi H."/>
            <person name="Zheng Z."/>
            <person name="Cheng S."/>
            <person name="Spooner D."/>
            <person name="Van Deynze A."/>
            <person name="Simon P."/>
        </authorList>
    </citation>
    <scope>NUCLEOTIDE SEQUENCE</scope>
    <source>
        <tissue evidence="3">Leaf</tissue>
    </source>
</reference>
<dbReference type="InterPro" id="IPR036291">
    <property type="entry name" value="NAD(P)-bd_dom_sf"/>
</dbReference>
<dbReference type="Gene3D" id="3.40.50.720">
    <property type="entry name" value="NAD(P)-binding Rossmann-like Domain"/>
    <property type="match status" value="1"/>
</dbReference>
<dbReference type="SUPFAM" id="SSF51735">
    <property type="entry name" value="NAD(P)-binding Rossmann-fold domains"/>
    <property type="match status" value="1"/>
</dbReference>
<gene>
    <name evidence="3" type="ORF">DCAR_0102776</name>
</gene>
<evidence type="ECO:0000313" key="3">
    <source>
        <dbReference type="EMBL" id="WOG83599.1"/>
    </source>
</evidence>
<organism evidence="3 4">
    <name type="scientific">Daucus carota subsp. sativus</name>
    <name type="common">Carrot</name>
    <dbReference type="NCBI Taxonomy" id="79200"/>
    <lineage>
        <taxon>Eukaryota</taxon>
        <taxon>Viridiplantae</taxon>
        <taxon>Streptophyta</taxon>
        <taxon>Embryophyta</taxon>
        <taxon>Tracheophyta</taxon>
        <taxon>Spermatophyta</taxon>
        <taxon>Magnoliopsida</taxon>
        <taxon>eudicotyledons</taxon>
        <taxon>Gunneridae</taxon>
        <taxon>Pentapetalae</taxon>
        <taxon>asterids</taxon>
        <taxon>campanulids</taxon>
        <taxon>Apiales</taxon>
        <taxon>Apiaceae</taxon>
        <taxon>Apioideae</taxon>
        <taxon>Scandiceae</taxon>
        <taxon>Daucinae</taxon>
        <taxon>Daucus</taxon>
        <taxon>Daucus sect. Daucus</taxon>
    </lineage>
</organism>
<dbReference type="PRINTS" id="PR00081">
    <property type="entry name" value="GDHRDH"/>
</dbReference>
<dbReference type="InterPro" id="IPR002347">
    <property type="entry name" value="SDR_fam"/>
</dbReference>
<evidence type="ECO:0000256" key="1">
    <source>
        <dbReference type="ARBA" id="ARBA00022857"/>
    </source>
</evidence>
<dbReference type="GO" id="GO:0016616">
    <property type="term" value="F:oxidoreductase activity, acting on the CH-OH group of donors, NAD or NADP as acceptor"/>
    <property type="evidence" value="ECO:0007669"/>
    <property type="project" value="UniProtKB-ARBA"/>
</dbReference>
<evidence type="ECO:0000313" key="4">
    <source>
        <dbReference type="Proteomes" id="UP000077755"/>
    </source>
</evidence>
<dbReference type="AlphaFoldDB" id="A0AAF0W5R0"/>
<accession>A0AAF0W5R0</accession>
<reference evidence="3" key="2">
    <citation type="submission" date="2022-03" db="EMBL/GenBank/DDBJ databases">
        <title>Draft title - Genomic analysis of global carrot germplasm unveils the trajectory of domestication and the origin of high carotenoid orange carrot.</title>
        <authorList>
            <person name="Iorizzo M."/>
            <person name="Ellison S."/>
            <person name="Senalik D."/>
            <person name="Macko-Podgorni A."/>
            <person name="Grzebelus D."/>
            <person name="Bostan H."/>
            <person name="Rolling W."/>
            <person name="Curaba J."/>
            <person name="Simon P."/>
        </authorList>
    </citation>
    <scope>NUCLEOTIDE SEQUENCE</scope>
    <source>
        <tissue evidence="3">Leaf</tissue>
    </source>
</reference>
<evidence type="ECO:0000256" key="2">
    <source>
        <dbReference type="ARBA" id="ARBA00023002"/>
    </source>
</evidence>
<sequence length="280" mass="30366">MATTTAGVGEDKRWSLVRTTALITGGTRAIGQGIVEELAGFRASIYTCSRTQNDLDQRLEEWKSKGFMVSGPVCDLQSRSQREQLIKSVASKFGRKLNNLVNNAAMIVVKEAPEFTAEDFSSIMGTNSEASYHLCQLAHPLLKTAGTGNIVFISSVAGVVAFPRNSLSACSKGAMNQLTKNLACEWAKDNICVNSVVPWIVRSELIEMMREDLQGLVSRTPFSRRGEVNEVSSLVAFPCLPAASYITGQIICVDGGQTVCGKVYSSSSTDFVCFIARDLR</sequence>
<keyword evidence="2" id="KW-0560">Oxidoreductase</keyword>